<evidence type="ECO:0000313" key="2">
    <source>
        <dbReference type="EMBL" id="OCK83660.1"/>
    </source>
</evidence>
<organism evidence="2 3">
    <name type="scientific">Lepidopterella palustris CBS 459.81</name>
    <dbReference type="NCBI Taxonomy" id="1314670"/>
    <lineage>
        <taxon>Eukaryota</taxon>
        <taxon>Fungi</taxon>
        <taxon>Dikarya</taxon>
        <taxon>Ascomycota</taxon>
        <taxon>Pezizomycotina</taxon>
        <taxon>Dothideomycetes</taxon>
        <taxon>Pleosporomycetidae</taxon>
        <taxon>Mytilinidiales</taxon>
        <taxon>Argynnaceae</taxon>
        <taxon>Lepidopterella</taxon>
    </lineage>
</organism>
<keyword evidence="3" id="KW-1185">Reference proteome</keyword>
<evidence type="ECO:0000256" key="1">
    <source>
        <dbReference type="SAM" id="MobiDB-lite"/>
    </source>
</evidence>
<dbReference type="EMBL" id="KV744856">
    <property type="protein sequence ID" value="OCK83660.1"/>
    <property type="molecule type" value="Genomic_DNA"/>
</dbReference>
<evidence type="ECO:0000313" key="3">
    <source>
        <dbReference type="Proteomes" id="UP000250266"/>
    </source>
</evidence>
<feature type="region of interest" description="Disordered" evidence="1">
    <location>
        <begin position="104"/>
        <end position="146"/>
    </location>
</feature>
<feature type="compositionally biased region" description="Low complexity" evidence="1">
    <location>
        <begin position="111"/>
        <end position="144"/>
    </location>
</feature>
<proteinExistence type="predicted"/>
<dbReference type="Proteomes" id="UP000250266">
    <property type="component" value="Unassembled WGS sequence"/>
</dbReference>
<accession>A0A8E2JIA4</accession>
<name>A0A8E2JIA4_9PEZI</name>
<reference evidence="2 3" key="1">
    <citation type="journal article" date="2016" name="Nat. Commun.">
        <title>Ectomycorrhizal ecology is imprinted in the genome of the dominant symbiotic fungus Cenococcum geophilum.</title>
        <authorList>
            <consortium name="DOE Joint Genome Institute"/>
            <person name="Peter M."/>
            <person name="Kohler A."/>
            <person name="Ohm R.A."/>
            <person name="Kuo A."/>
            <person name="Krutzmann J."/>
            <person name="Morin E."/>
            <person name="Arend M."/>
            <person name="Barry K.W."/>
            <person name="Binder M."/>
            <person name="Choi C."/>
            <person name="Clum A."/>
            <person name="Copeland A."/>
            <person name="Grisel N."/>
            <person name="Haridas S."/>
            <person name="Kipfer T."/>
            <person name="LaButti K."/>
            <person name="Lindquist E."/>
            <person name="Lipzen A."/>
            <person name="Maire R."/>
            <person name="Meier B."/>
            <person name="Mihaltcheva S."/>
            <person name="Molinier V."/>
            <person name="Murat C."/>
            <person name="Poggeler S."/>
            <person name="Quandt C.A."/>
            <person name="Sperisen C."/>
            <person name="Tritt A."/>
            <person name="Tisserant E."/>
            <person name="Crous P.W."/>
            <person name="Henrissat B."/>
            <person name="Nehls U."/>
            <person name="Egli S."/>
            <person name="Spatafora J.W."/>
            <person name="Grigoriev I.V."/>
            <person name="Martin F.M."/>
        </authorList>
    </citation>
    <scope>NUCLEOTIDE SEQUENCE [LARGE SCALE GENOMIC DNA]</scope>
    <source>
        <strain evidence="2 3">CBS 459.81</strain>
    </source>
</reference>
<sequence>MPVYRESNHTLHWSSIASHFYYIRNNPHVTPHKTNIFPRNLPGQEKALQHFARVFATTIRSFSETERSKYPAVIDIPTDGKIFPDELLTAEFHREACAYFTRDRTTDAGMPGTPASTSASASASASSSTTTPKTKTKSKPSSGTLTHPYSLTPLLPSSQHLSHWINLAHHSSNPTYTTSYGSLADICKIFFQTNSLPTLLLLAQHPLVPLHTLNSLSWGHSFGISWTAEAALTGYLF</sequence>
<dbReference type="AlphaFoldDB" id="A0A8E2JIA4"/>
<gene>
    <name evidence="2" type="ORF">K432DRAFT_423240</name>
</gene>
<protein>
    <submittedName>
        <fullName evidence="2">Uncharacterized protein</fullName>
    </submittedName>
</protein>
<dbReference type="OrthoDB" id="3204049at2759"/>